<evidence type="ECO:0000256" key="2">
    <source>
        <dbReference type="ARBA" id="ARBA00022980"/>
    </source>
</evidence>
<keyword evidence="3" id="KW-0687">Ribonucleoprotein</keyword>
<dbReference type="GO" id="GO:0006412">
    <property type="term" value="P:translation"/>
    <property type="evidence" value="ECO:0007669"/>
    <property type="project" value="InterPro"/>
</dbReference>
<feature type="non-terminal residue" evidence="5">
    <location>
        <position position="105"/>
    </location>
</feature>
<name>Q1RQD0_NYCOV</name>
<reference evidence="5" key="1">
    <citation type="submission" date="2005-04" db="EMBL/GenBank/DDBJ databases">
        <title>The 3' untranslated region of mRNAs from the ciliate Nyctotherus ovalis.</title>
        <authorList>
            <person name="Destables E."/>
            <person name="Thomas N.A."/>
            <person name="Boxma B."/>
            <person name="van Alen T.A."/>
            <person name="van der Staay G.W."/>
            <person name="Hackstein J.H."/>
            <person name="McEwan N.R."/>
        </authorList>
    </citation>
    <scope>NUCLEOTIDE SEQUENCE</scope>
</reference>
<proteinExistence type="evidence at transcript level"/>
<dbReference type="InterPro" id="IPR001515">
    <property type="entry name" value="Ribosomal_eL32"/>
</dbReference>
<dbReference type="AlphaFoldDB" id="Q1RQD0"/>
<evidence type="ECO:0000256" key="3">
    <source>
        <dbReference type="ARBA" id="ARBA00023274"/>
    </source>
</evidence>
<feature type="compositionally biased region" description="Basic and acidic residues" evidence="4">
    <location>
        <begin position="78"/>
        <end position="105"/>
    </location>
</feature>
<protein>
    <submittedName>
        <fullName evidence="5">Ribosomal protein L32</fullName>
    </submittedName>
</protein>
<dbReference type="SMART" id="SM01393">
    <property type="entry name" value="Ribosomal_L32e"/>
    <property type="match status" value="1"/>
</dbReference>
<evidence type="ECO:0000256" key="1">
    <source>
        <dbReference type="ARBA" id="ARBA00008431"/>
    </source>
</evidence>
<dbReference type="Pfam" id="PF01655">
    <property type="entry name" value="Ribosomal_L32e"/>
    <property type="match status" value="1"/>
</dbReference>
<sequence>MKTSWRKPGGIDNRVRRKCGGTIRMPGAGYGSNRQTRFMLANGLKKFVITCAKDLELLLMHNREFMGEIAHNLSAKTHQGDCGKSERVEREAFQRRGQAKEDRKC</sequence>
<organism evidence="5">
    <name type="scientific">Nyctotherus ovalis</name>
    <name type="common">Ciliate protozoan</name>
    <dbReference type="NCBI Taxonomy" id="70075"/>
    <lineage>
        <taxon>Eukaryota</taxon>
        <taxon>Sar</taxon>
        <taxon>Alveolata</taxon>
        <taxon>Ciliophora</taxon>
        <taxon>Intramacronucleata</taxon>
        <taxon>Armophorea</taxon>
        <taxon>Clevelandellida</taxon>
        <taxon>Nyctotheridae</taxon>
        <taxon>Nyctotherus</taxon>
    </lineage>
</organism>
<evidence type="ECO:0000313" key="5">
    <source>
        <dbReference type="EMBL" id="CAI84887.1"/>
    </source>
</evidence>
<dbReference type="PANTHER" id="PTHR23413:SF1">
    <property type="entry name" value="RIBOSOMAL PROTEIN L32"/>
    <property type="match status" value="1"/>
</dbReference>
<dbReference type="InterPro" id="IPR036351">
    <property type="entry name" value="Ribosomal_eL32_sf"/>
</dbReference>
<dbReference type="GO" id="GO:0003735">
    <property type="term" value="F:structural constituent of ribosome"/>
    <property type="evidence" value="ECO:0007669"/>
    <property type="project" value="InterPro"/>
</dbReference>
<comment type="similarity">
    <text evidence="1">Belongs to the eukaryotic ribosomal protein eL32 family.</text>
</comment>
<keyword evidence="2 5" id="KW-0689">Ribosomal protein</keyword>
<dbReference type="EMBL" id="AJ965641">
    <property type="protein sequence ID" value="CAI84887.1"/>
    <property type="molecule type" value="mRNA"/>
</dbReference>
<dbReference type="SUPFAM" id="SSF52042">
    <property type="entry name" value="Ribosomal protein L32e"/>
    <property type="match status" value="1"/>
</dbReference>
<accession>Q1RQD0</accession>
<evidence type="ECO:0000256" key="4">
    <source>
        <dbReference type="SAM" id="MobiDB-lite"/>
    </source>
</evidence>
<dbReference type="PANTHER" id="PTHR23413">
    <property type="entry name" value="60S RIBOSOMAL PROTEIN L32 AND DNA-DIRECTED RNA POLYMERASE II, SUBUNIT N"/>
    <property type="match status" value="1"/>
</dbReference>
<dbReference type="GO" id="GO:0022625">
    <property type="term" value="C:cytosolic large ribosomal subunit"/>
    <property type="evidence" value="ECO:0007669"/>
    <property type="project" value="TreeGrafter"/>
</dbReference>
<feature type="region of interest" description="Disordered" evidence="4">
    <location>
        <begin position="77"/>
        <end position="105"/>
    </location>
</feature>